<reference evidence="10 11" key="1">
    <citation type="submission" date="2013-09" db="EMBL/GenBank/DDBJ databases">
        <title>Corchorus capsularis genome sequencing.</title>
        <authorList>
            <person name="Alam M."/>
            <person name="Haque M.S."/>
            <person name="Islam M.S."/>
            <person name="Emdad E.M."/>
            <person name="Islam M.M."/>
            <person name="Ahmed B."/>
            <person name="Halim A."/>
            <person name="Hossen Q.M.M."/>
            <person name="Hossain M.Z."/>
            <person name="Ahmed R."/>
            <person name="Khan M.M."/>
            <person name="Islam R."/>
            <person name="Rashid M.M."/>
            <person name="Khan S.A."/>
            <person name="Rahman M.S."/>
            <person name="Alam M."/>
        </authorList>
    </citation>
    <scope>NUCLEOTIDE SEQUENCE [LARGE SCALE GENOMIC DNA]</scope>
    <source>
        <strain evidence="11">cv. CVL-1</strain>
        <tissue evidence="10">Whole seedling</tissue>
    </source>
</reference>
<feature type="region of interest" description="Disordered" evidence="8">
    <location>
        <begin position="312"/>
        <end position="374"/>
    </location>
</feature>
<dbReference type="PANTHER" id="PTHR16140">
    <property type="entry name" value="NON-STRUCTURAL MAINTENANCE OF CHROMOSOMES ELEMENT 4"/>
    <property type="match status" value="1"/>
</dbReference>
<feature type="domain" description="Non-structural maintenance of chromosome element 4 C-terminal" evidence="9">
    <location>
        <begin position="217"/>
        <end position="304"/>
    </location>
</feature>
<dbReference type="Proteomes" id="UP000188268">
    <property type="component" value="Unassembled WGS sequence"/>
</dbReference>
<dbReference type="Gramene" id="OMO63058">
    <property type="protein sequence ID" value="OMO63058"/>
    <property type="gene ID" value="CCACVL1_22511"/>
</dbReference>
<evidence type="ECO:0000256" key="5">
    <source>
        <dbReference type="ARBA" id="ARBA00023204"/>
    </source>
</evidence>
<dbReference type="EMBL" id="AWWV01013042">
    <property type="protein sequence ID" value="OMO63058.1"/>
    <property type="molecule type" value="Genomic_DNA"/>
</dbReference>
<evidence type="ECO:0000259" key="9">
    <source>
        <dbReference type="Pfam" id="PF08743"/>
    </source>
</evidence>
<keyword evidence="4 7" id="KW-0233">DNA recombination</keyword>
<keyword evidence="5 7" id="KW-0234">DNA repair</keyword>
<protein>
    <recommendedName>
        <fullName evidence="7">Non-structural maintenance of chromosomes element 4</fullName>
    </recommendedName>
</protein>
<evidence type="ECO:0000256" key="7">
    <source>
        <dbReference type="RuleBase" id="RU365071"/>
    </source>
</evidence>
<dbReference type="OMA" id="WQLVSPR"/>
<evidence type="ECO:0000313" key="11">
    <source>
        <dbReference type="Proteomes" id="UP000188268"/>
    </source>
</evidence>
<comment type="subcellular location">
    <subcellularLocation>
        <location evidence="1 7">Nucleus</location>
    </subcellularLocation>
</comment>
<organism evidence="10 11">
    <name type="scientific">Corchorus capsularis</name>
    <name type="common">Jute</name>
    <dbReference type="NCBI Taxonomy" id="210143"/>
    <lineage>
        <taxon>Eukaryota</taxon>
        <taxon>Viridiplantae</taxon>
        <taxon>Streptophyta</taxon>
        <taxon>Embryophyta</taxon>
        <taxon>Tracheophyta</taxon>
        <taxon>Spermatophyta</taxon>
        <taxon>Magnoliopsida</taxon>
        <taxon>eudicotyledons</taxon>
        <taxon>Gunneridae</taxon>
        <taxon>Pentapetalae</taxon>
        <taxon>rosids</taxon>
        <taxon>malvids</taxon>
        <taxon>Malvales</taxon>
        <taxon>Malvaceae</taxon>
        <taxon>Grewioideae</taxon>
        <taxon>Apeibeae</taxon>
        <taxon>Corchorus</taxon>
    </lineage>
</organism>
<keyword evidence="11" id="KW-1185">Reference proteome</keyword>
<feature type="region of interest" description="Disordered" evidence="8">
    <location>
        <begin position="169"/>
        <end position="196"/>
    </location>
</feature>
<dbReference type="PANTHER" id="PTHR16140:SF0">
    <property type="entry name" value="NON-STRUCTURAL MAINTENANCE OF CHROMOSOMES ELEMENT 4"/>
    <property type="match status" value="1"/>
</dbReference>
<accession>A0A1R3GY55</accession>
<keyword evidence="6 7" id="KW-0539">Nucleus</keyword>
<dbReference type="InterPro" id="IPR027786">
    <property type="entry name" value="Nse4/EID"/>
</dbReference>
<dbReference type="STRING" id="210143.A0A1R3GY55"/>
<evidence type="ECO:0000313" key="10">
    <source>
        <dbReference type="EMBL" id="OMO63058.1"/>
    </source>
</evidence>
<dbReference type="InterPro" id="IPR014854">
    <property type="entry name" value="Nse4_C"/>
</dbReference>
<dbReference type="AlphaFoldDB" id="A0A1R3GY55"/>
<keyword evidence="3 7" id="KW-0227">DNA damage</keyword>
<name>A0A1R3GY55_COCAP</name>
<feature type="compositionally biased region" description="Basic and acidic residues" evidence="8">
    <location>
        <begin position="1"/>
        <end position="10"/>
    </location>
</feature>
<dbReference type="OrthoDB" id="361242at2759"/>
<gene>
    <name evidence="10" type="ORF">CCACVL1_22511</name>
</gene>
<proteinExistence type="inferred from homology"/>
<comment type="subunit">
    <text evidence="7">Component of the SMC5-SMC6 complex.</text>
</comment>
<comment type="caution">
    <text evidence="10">The sequence shown here is derived from an EMBL/GenBank/DDBJ whole genome shotgun (WGS) entry which is preliminary data.</text>
</comment>
<evidence type="ECO:0000256" key="6">
    <source>
        <dbReference type="ARBA" id="ARBA00023242"/>
    </source>
</evidence>
<evidence type="ECO:0000256" key="1">
    <source>
        <dbReference type="ARBA" id="ARBA00004123"/>
    </source>
</evidence>
<evidence type="ECO:0000256" key="8">
    <source>
        <dbReference type="SAM" id="MobiDB-lite"/>
    </source>
</evidence>
<sequence>MARIIKRERGTGSNSDISDTEANGDSDHQLGSDRRALRSRYLAVKTLIFEERDDISKVDSAKFDSIFNEVESLHQHVHNTREQVVDAEALLDIASNLFTSVKATNGDGITVADFVNCLLRDFAKPGGLQSGRTLVDWKKIGIEVSQHVFSTIPGCRTMIGPMDAQIKSRRAGVRRKHVKPTENSQPAEVDDTGTIRKTDTDGNMLTMFDILRKHRRVRLEHLVLNRNSFAQTVENLFALSFLVKDGRAEIKVDDKGFHLVSPRNAPAAREVTSKNVVYSHFVFRLDFKDWKLMTNSVEVGKELMPDREQVDVSDNFKSDTCNGQHEATEPTTPITKLSRNRKLVFEEQSTVEDSPDSSDKEQRHAAIRKGKRKL</sequence>
<feature type="compositionally biased region" description="Basic residues" evidence="8">
    <location>
        <begin position="365"/>
        <end position="374"/>
    </location>
</feature>
<dbReference type="GO" id="GO:0030915">
    <property type="term" value="C:Smc5-Smc6 complex"/>
    <property type="evidence" value="ECO:0007669"/>
    <property type="project" value="UniProtKB-UniRule"/>
</dbReference>
<evidence type="ECO:0000256" key="2">
    <source>
        <dbReference type="ARBA" id="ARBA00008997"/>
    </source>
</evidence>
<comment type="similarity">
    <text evidence="2 7">Belongs to the NSE4 family.</text>
</comment>
<comment type="function">
    <text evidence="7">Component of the SMC5-SMC6 complex, that promotes sister chromatid alignment after DNA damage and facilitates double-stranded DNA breaks (DSBs) repair via homologous recombination between sister chromatids.</text>
</comment>
<evidence type="ECO:0000256" key="3">
    <source>
        <dbReference type="ARBA" id="ARBA00022763"/>
    </source>
</evidence>
<feature type="region of interest" description="Disordered" evidence="8">
    <location>
        <begin position="1"/>
        <end position="31"/>
    </location>
</feature>
<dbReference type="GO" id="GO:0006310">
    <property type="term" value="P:DNA recombination"/>
    <property type="evidence" value="ECO:0007669"/>
    <property type="project" value="UniProtKB-UniRule"/>
</dbReference>
<feature type="compositionally biased region" description="Basic residues" evidence="8">
    <location>
        <begin position="169"/>
        <end position="178"/>
    </location>
</feature>
<feature type="compositionally biased region" description="Polar residues" evidence="8">
    <location>
        <begin position="318"/>
        <end position="337"/>
    </location>
</feature>
<dbReference type="GO" id="GO:0005634">
    <property type="term" value="C:nucleus"/>
    <property type="evidence" value="ECO:0007669"/>
    <property type="project" value="UniProtKB-SubCell"/>
</dbReference>
<dbReference type="Pfam" id="PF08743">
    <property type="entry name" value="Nse4_C"/>
    <property type="match status" value="1"/>
</dbReference>
<dbReference type="GO" id="GO:0006281">
    <property type="term" value="P:DNA repair"/>
    <property type="evidence" value="ECO:0007669"/>
    <property type="project" value="UniProtKB-UniRule"/>
</dbReference>
<evidence type="ECO:0000256" key="4">
    <source>
        <dbReference type="ARBA" id="ARBA00023172"/>
    </source>
</evidence>